<dbReference type="SUPFAM" id="SSF56672">
    <property type="entry name" value="DNA/RNA polymerases"/>
    <property type="match status" value="1"/>
</dbReference>
<evidence type="ECO:0000256" key="9">
    <source>
        <dbReference type="ARBA" id="ARBA00023136"/>
    </source>
</evidence>
<feature type="region of interest" description="Disordered" evidence="12">
    <location>
        <begin position="1"/>
        <end position="469"/>
    </location>
</feature>
<dbReference type="InterPro" id="IPR043128">
    <property type="entry name" value="Rev_trsase/Diguanyl_cyclase"/>
</dbReference>
<evidence type="ECO:0000313" key="15">
    <source>
        <dbReference type="Proteomes" id="UP001165083"/>
    </source>
</evidence>
<dbReference type="OrthoDB" id="430354at2759"/>
<evidence type="ECO:0000256" key="1">
    <source>
        <dbReference type="ARBA" id="ARBA00004394"/>
    </source>
</evidence>
<evidence type="ECO:0000256" key="7">
    <source>
        <dbReference type="ARBA" id="ARBA00022989"/>
    </source>
</evidence>
<dbReference type="Pfam" id="PF17919">
    <property type="entry name" value="RT_RNaseH_2"/>
    <property type="match status" value="1"/>
</dbReference>
<accession>A0A9W6U3R3</accession>
<dbReference type="Proteomes" id="UP001165083">
    <property type="component" value="Unassembled WGS sequence"/>
</dbReference>
<organism evidence="14 15">
    <name type="scientific">Phytophthora lilii</name>
    <dbReference type="NCBI Taxonomy" id="2077276"/>
    <lineage>
        <taxon>Eukaryota</taxon>
        <taxon>Sar</taxon>
        <taxon>Stramenopiles</taxon>
        <taxon>Oomycota</taxon>
        <taxon>Peronosporomycetes</taxon>
        <taxon>Peronosporales</taxon>
        <taxon>Peronosporaceae</taxon>
        <taxon>Phytophthora</taxon>
    </lineage>
</organism>
<name>A0A9W6U3R3_9STRA</name>
<feature type="compositionally biased region" description="Basic and acidic residues" evidence="12">
    <location>
        <begin position="68"/>
        <end position="96"/>
    </location>
</feature>
<comment type="subcellular location">
    <subcellularLocation>
        <location evidence="10">Endomembrane system</location>
        <topology evidence="10">Single-pass membrane protein</topology>
    </subcellularLocation>
    <subcellularLocation>
        <location evidence="1">Golgi apparatus membrane</location>
    </subcellularLocation>
    <subcellularLocation>
        <location evidence="2">Membrane</location>
        <topology evidence="2">Single-pass type II membrane protein</topology>
    </subcellularLocation>
</comment>
<protein>
    <submittedName>
        <fullName evidence="14">Unnamed protein product</fullName>
    </submittedName>
</protein>
<evidence type="ECO:0000256" key="6">
    <source>
        <dbReference type="ARBA" id="ARBA00022968"/>
    </source>
</evidence>
<keyword evidence="6" id="KW-0735">Signal-anchor</keyword>
<dbReference type="Pfam" id="PF11051">
    <property type="entry name" value="Mannosyl_trans3"/>
    <property type="match status" value="1"/>
</dbReference>
<evidence type="ECO:0000313" key="14">
    <source>
        <dbReference type="EMBL" id="GMF24612.1"/>
    </source>
</evidence>
<feature type="coiled-coil region" evidence="11">
    <location>
        <begin position="528"/>
        <end position="558"/>
    </location>
</feature>
<evidence type="ECO:0000256" key="3">
    <source>
        <dbReference type="ARBA" id="ARBA00009105"/>
    </source>
</evidence>
<keyword evidence="11" id="KW-0175">Coiled coil</keyword>
<dbReference type="GO" id="GO:0000139">
    <property type="term" value="C:Golgi membrane"/>
    <property type="evidence" value="ECO:0007669"/>
    <property type="project" value="UniProtKB-SubCell"/>
</dbReference>
<dbReference type="PANTHER" id="PTHR31646">
    <property type="entry name" value="ALPHA-1,2-MANNOSYLTRANSFERASE MNN2"/>
    <property type="match status" value="1"/>
</dbReference>
<feature type="compositionally biased region" description="Polar residues" evidence="12">
    <location>
        <begin position="55"/>
        <end position="67"/>
    </location>
</feature>
<dbReference type="InterPro" id="IPR041577">
    <property type="entry name" value="RT_RNaseH_2"/>
</dbReference>
<evidence type="ECO:0000256" key="2">
    <source>
        <dbReference type="ARBA" id="ARBA00004606"/>
    </source>
</evidence>
<reference evidence="14" key="1">
    <citation type="submission" date="2023-04" db="EMBL/GenBank/DDBJ databases">
        <title>Phytophthora lilii NBRC 32176.</title>
        <authorList>
            <person name="Ichikawa N."/>
            <person name="Sato H."/>
            <person name="Tonouchi N."/>
        </authorList>
    </citation>
    <scope>NUCLEOTIDE SEQUENCE</scope>
    <source>
        <strain evidence="14">NBRC 32176</strain>
    </source>
</reference>
<evidence type="ECO:0000256" key="10">
    <source>
        <dbReference type="ARBA" id="ARBA00037847"/>
    </source>
</evidence>
<dbReference type="PANTHER" id="PTHR31646:SF1">
    <property type="entry name" value="ALPHA-1,2-MANNOSYLTRANSFERASE MNN2"/>
    <property type="match status" value="1"/>
</dbReference>
<dbReference type="InterPro" id="IPR029044">
    <property type="entry name" value="Nucleotide-diphossugar_trans"/>
</dbReference>
<dbReference type="GO" id="GO:0000026">
    <property type="term" value="F:alpha-1,2-mannosyltransferase activity"/>
    <property type="evidence" value="ECO:0007669"/>
    <property type="project" value="TreeGrafter"/>
</dbReference>
<dbReference type="FunFam" id="3.30.70.270:FF:000020">
    <property type="entry name" value="Transposon Tf2-6 polyprotein-like Protein"/>
    <property type="match status" value="1"/>
</dbReference>
<dbReference type="Gene3D" id="3.30.70.270">
    <property type="match status" value="1"/>
</dbReference>
<keyword evidence="8" id="KW-0333">Golgi apparatus</keyword>
<keyword evidence="4" id="KW-0808">Transferase</keyword>
<keyword evidence="7" id="KW-1133">Transmembrane helix</keyword>
<dbReference type="EMBL" id="BSXW01000523">
    <property type="protein sequence ID" value="GMF24612.1"/>
    <property type="molecule type" value="Genomic_DNA"/>
</dbReference>
<evidence type="ECO:0000256" key="8">
    <source>
        <dbReference type="ARBA" id="ARBA00023034"/>
    </source>
</evidence>
<keyword evidence="5" id="KW-0812">Transmembrane</keyword>
<feature type="compositionally biased region" description="Low complexity" evidence="12">
    <location>
        <begin position="113"/>
        <end position="126"/>
    </location>
</feature>
<feature type="compositionally biased region" description="Low complexity" evidence="12">
    <location>
        <begin position="341"/>
        <end position="370"/>
    </location>
</feature>
<comment type="caution">
    <text evidence="14">The sequence shown here is derived from an EMBL/GenBank/DDBJ whole genome shotgun (WGS) entry which is preliminary data.</text>
</comment>
<keyword evidence="15" id="KW-1185">Reference proteome</keyword>
<keyword evidence="9" id="KW-0472">Membrane</keyword>
<feature type="compositionally biased region" description="Basic and acidic residues" evidence="12">
    <location>
        <begin position="406"/>
        <end position="415"/>
    </location>
</feature>
<dbReference type="InterPro" id="IPR022751">
    <property type="entry name" value="Alpha_mannosyltransferase"/>
</dbReference>
<dbReference type="GO" id="GO:0046354">
    <property type="term" value="P:mannan biosynthetic process"/>
    <property type="evidence" value="ECO:0007669"/>
    <property type="project" value="TreeGrafter"/>
</dbReference>
<feature type="compositionally biased region" description="Basic and acidic residues" evidence="12">
    <location>
        <begin position="39"/>
        <end position="51"/>
    </location>
</feature>
<gene>
    <name evidence="14" type="ORF">Plil01_001010700</name>
</gene>
<feature type="compositionally biased region" description="Low complexity" evidence="12">
    <location>
        <begin position="1"/>
        <end position="25"/>
    </location>
</feature>
<dbReference type="Gene3D" id="3.90.550.10">
    <property type="entry name" value="Spore Coat Polysaccharide Biosynthesis Protein SpsA, Chain A"/>
    <property type="match status" value="1"/>
</dbReference>
<evidence type="ECO:0000256" key="12">
    <source>
        <dbReference type="SAM" id="MobiDB-lite"/>
    </source>
</evidence>
<dbReference type="FunFam" id="3.10.20.370:FF:000001">
    <property type="entry name" value="Retrovirus-related Pol polyprotein from transposon 17.6-like protein"/>
    <property type="match status" value="1"/>
</dbReference>
<evidence type="ECO:0000259" key="13">
    <source>
        <dbReference type="Pfam" id="PF17919"/>
    </source>
</evidence>
<dbReference type="CDD" id="cd09274">
    <property type="entry name" value="RNase_HI_RT_Ty3"/>
    <property type="match status" value="1"/>
</dbReference>
<sequence>MEATPVPTATPVPADNELEQQQQDDPPTDIPEVETQPPEVEHDATAEKEEAQATDPLTQPDTATQEQSAHHDEQMTDDRLKDDSPGDAVHPDDQGDQRGQGQADQGDHGDQGEQGNQGDQAGGNDQVSGVQADPAEAFSIETQLPVDQIQEGFAQGKQAEKAATPSTVRVDPIEPHPKVQELKQDDSLAAADTHTTQDQPHPTAAARHSDKEEGDAIPAASPARGEKQNIQGIVNETPRQPNQPGRGDAKPSAAPTPLNQQQQQLHVLQQEPQHPQVVTAGPVKVETTAKDANESEEGWPVQDPQDEAQDAEPIRGLEQMPEAAADIGAREDENAPEEQEAAPTTAASATIAPTPQAPTAAPTTSPSIAEVPSTPQKDFFEIPTRQNDEVVVMQQEEATKQPEATTKFDKKKDGSDTEAPEADLLKDPNEAEAEMQAPQEKWEVEDSGNNDATGTPQPMAPPMDDETLPPVRRSQEFLKALDLVHLPKTKPPNPNFHVFPVNKNVPGDNSLLVAGLRNNAADRESWTVEGYQHELERLEGLKREANEETERLKLLVGAADKLIAEEKDRLENKRAASTLDIRLHQPRKIRNNLKCMGWRQTGQCNPYGKREPNADLACNQIAQGGVSGYCEVLDEATGELFRVMQLNCSSVRDHVVFSCAEAADFANFGLMAQGVYENAITQNASDPSKLLGNNGSGNGIVMVVYPKLLSSVFASISVLRSYNCTLPIELWISQPEVVRSPSMRTTLDMFQQRFSNVTVETIIDPTVAGFSTKIHAVQHSKFENVLFLDADNVPVRDPTFLFESREFREHGAIFWPDFWHPEKTIFNIQRESLLWELVDLPFVDMFEQESGQILINRKQAAVALEVLMFFAYHRPSHFERLVLAHGDKDLFRLAWMKTQTSFYMMPFPPASAGTERGTYKKQFCGMTMVQFDVNGNVLFLHRNAKKLDGKVDKLDPKYWTHLQSFKWEQEVTVGDGEDIMFPANRTAVQRMMSYEDIKQKYQIGIQPSGPLFKEFESCYGAEPNVVGNYNLTKFEDLPFANLEQELIDYAHEGGLLMAQAQGRMGVALEQLRALAGAVASSLFGATRSPHTVQSVDFGELLEPPRAANFDVKQTLRRALAAPLRACPERSLFVLHNVQALDDAALPVLDVFLDPLNGKRAQFQQHVEGQASRVFDCANSVFLFLYEVAANQSPLDGENGGNWREFLMQQWTRAEGTIEEFTPQAFVGRLTDAVAVFLPEGDNGVDADYGEFKKSREWHQMCELRSYGQDDEPTEDEDSGEYLATAALSLIAENVAAAADPGSIAMLSVPAFLGHTISGAGLHVDVRKTRAIAEWPEPGNVQELQRVLRPAGYYRRFIHGFAQLVLPLSSLVKHNVDWVWDEPQRRAFNSIKLALQQAPVLRLPDFDRPFIVTTDASHDCIGGWLSQMHDGHDLPMAFYSKKLGVHELNWPVHEKELFAIKQALTRWHHYLHGYHFDVVTDNSACKWFLQHPRVSGRLAPWLDFFASFNFVRYSLRYHQLLHFTATSNKVSALAQLGGGECKDLFGDLHTNIRFSPSHTSRASIVVCILTVCATELAAVVAPRLTVCISYKGAGSARQTTSQFDFQGTSNLFQVQQVMRLSYILLVAAAAIFATLDATSTNDRRFLRAREKYDVVDVDDDDGTDDDDDDQERMFSGFKDKYVAGKVIAKIMGAKSTDDVAEMVQAR</sequence>
<feature type="domain" description="Reverse transcriptase/retrotransposon-derived protein RNase H-like" evidence="13">
    <location>
        <begin position="1379"/>
        <end position="1477"/>
    </location>
</feature>
<dbReference type="SUPFAM" id="SSF53448">
    <property type="entry name" value="Nucleotide-diphospho-sugar transferases"/>
    <property type="match status" value="1"/>
</dbReference>
<evidence type="ECO:0000256" key="5">
    <source>
        <dbReference type="ARBA" id="ARBA00022692"/>
    </source>
</evidence>
<feature type="compositionally biased region" description="Basic and acidic residues" evidence="12">
    <location>
        <begin position="171"/>
        <end position="186"/>
    </location>
</feature>
<comment type="similarity">
    <text evidence="3">Belongs to the MNN1/MNT family.</text>
</comment>
<evidence type="ECO:0000256" key="11">
    <source>
        <dbReference type="SAM" id="Coils"/>
    </source>
</evidence>
<feature type="compositionally biased region" description="Polar residues" evidence="12">
    <location>
        <begin position="228"/>
        <end position="243"/>
    </location>
</feature>
<dbReference type="InterPro" id="IPR043502">
    <property type="entry name" value="DNA/RNA_pol_sf"/>
</dbReference>
<evidence type="ECO:0000256" key="4">
    <source>
        <dbReference type="ARBA" id="ARBA00022679"/>
    </source>
</evidence>
<feature type="compositionally biased region" description="Low complexity" evidence="12">
    <location>
        <begin position="260"/>
        <end position="277"/>
    </location>
</feature>
<proteinExistence type="inferred from homology"/>